<feature type="transmembrane region" description="Helical" evidence="3">
    <location>
        <begin position="175"/>
        <end position="197"/>
    </location>
</feature>
<keyword evidence="5" id="KW-1185">Reference proteome</keyword>
<dbReference type="STRING" id="317619.GCA_000332315_03719"/>
<proteinExistence type="predicted"/>
<evidence type="ECO:0000256" key="2">
    <source>
        <dbReference type="SAM" id="MobiDB-lite"/>
    </source>
</evidence>
<evidence type="ECO:0000313" key="5">
    <source>
        <dbReference type="Proteomes" id="UP000034681"/>
    </source>
</evidence>
<evidence type="ECO:0000256" key="1">
    <source>
        <dbReference type="SAM" id="Coils"/>
    </source>
</evidence>
<dbReference type="eggNOG" id="COG0457">
    <property type="taxonomic scope" value="Bacteria"/>
</dbReference>
<keyword evidence="3" id="KW-0812">Transmembrane</keyword>
<evidence type="ECO:0000313" key="4">
    <source>
        <dbReference type="EMBL" id="KKI98094.1"/>
    </source>
</evidence>
<name>A0A0M2PP99_PROHO</name>
<evidence type="ECO:0000256" key="3">
    <source>
        <dbReference type="SAM" id="Phobius"/>
    </source>
</evidence>
<comment type="caution">
    <text evidence="4">The sequence shown here is derived from an EMBL/GenBank/DDBJ whole genome shotgun (WGS) entry which is preliminary data.</text>
</comment>
<keyword evidence="1" id="KW-0175">Coiled coil</keyword>
<keyword evidence="3" id="KW-0472">Membrane</keyword>
<dbReference type="AlphaFoldDB" id="A0A0M2PP99"/>
<accession>A0A0M2PP99</accession>
<reference evidence="4" key="1">
    <citation type="submission" date="2012-04" db="EMBL/GenBank/DDBJ databases">
        <authorList>
            <person name="Borisov I.G."/>
            <person name="Ivanikova N.V."/>
            <person name="Pinevich A.V."/>
        </authorList>
    </citation>
    <scope>NUCLEOTIDE SEQUENCE</scope>
    <source>
        <strain evidence="4">CALU 1027</strain>
    </source>
</reference>
<organism evidence="4 5">
    <name type="scientific">Prochlorothrix hollandica PCC 9006 = CALU 1027</name>
    <dbReference type="NCBI Taxonomy" id="317619"/>
    <lineage>
        <taxon>Bacteria</taxon>
        <taxon>Bacillati</taxon>
        <taxon>Cyanobacteriota</taxon>
        <taxon>Cyanophyceae</taxon>
        <taxon>Prochlorotrichales</taxon>
        <taxon>Prochlorotrichaceae</taxon>
        <taxon>Prochlorothrix</taxon>
    </lineage>
</organism>
<keyword evidence="3" id="KW-1133">Transmembrane helix</keyword>
<feature type="compositionally biased region" description="Basic and acidic residues" evidence="2">
    <location>
        <begin position="143"/>
        <end position="152"/>
    </location>
</feature>
<dbReference type="Proteomes" id="UP000034681">
    <property type="component" value="Unassembled WGS sequence"/>
</dbReference>
<sequence length="596" mass="65781">MTSPTLSHSCRLLETHLQRQWQRYRPEPIPLQIRCALQDKRLLVLAEHSAALRVDAQMILGQLNQVIQGLETDLRDGILAETRPSGDRLLVNLYLRFLGEQKPYAGQQCLLQKPVPAPGVSPSLPTMNGATAPQRDAMGDPIAESRGDRGDDTPAGYPRTTVAPAPSRSHWKLPLWVWGVGSVMCVSAFVGGFAVMLQPCLLRPCTPLLEGKQLGGSAIAQLATAEDWADLQAIGDQLRSAQDHLEDVPRWSSDRDEATQLQGEYGQILTDFGPITQAFEVAVQAVTQTNAPPHPVETWEAAQSLWMQAMEHLKTLSPDNPTYDLGQQKLAQYERYLKDVSNELRREQEAQQILKDAEQAAALAQLHQDKDESLESWQSAQENWDLALQTLGTIPEGTTAYTVAQERIARYQSQLDTVYAEEHKTQLAQNLYQQALTKADEATAAESESRWKVASDRWQAAITSAQQVPVNSPYYFEAQTLVQQYTASLNQAQQQFRSVEAVDLAQQTLNSLCEGTPSVCYFTVNPTLLAVQLTVDYERTVLTSGVVGDAQSRAAALEQIQTLETKLESLSNTTGIPLELYDPDGSLVGTHRPSAG</sequence>
<dbReference type="OrthoDB" id="421517at2"/>
<protein>
    <submittedName>
        <fullName evidence="4">Uncharacterized protein</fullName>
    </submittedName>
</protein>
<feature type="region of interest" description="Disordered" evidence="2">
    <location>
        <begin position="120"/>
        <end position="164"/>
    </location>
</feature>
<gene>
    <name evidence="4" type="ORF">PROH_20445</name>
</gene>
<dbReference type="RefSeq" id="WP_017713905.1">
    <property type="nucleotide sequence ID" value="NZ_KB235941.1"/>
</dbReference>
<dbReference type="EMBL" id="AJTX02000010">
    <property type="protein sequence ID" value="KKI98094.1"/>
    <property type="molecule type" value="Genomic_DNA"/>
</dbReference>
<feature type="coiled-coil region" evidence="1">
    <location>
        <begin position="330"/>
        <end position="360"/>
    </location>
</feature>